<gene>
    <name evidence="2" type="ORF">JYZ213_LOCUS35878</name>
    <name evidence="3" type="ORF">OXD698_LOCUS22571</name>
</gene>
<dbReference type="EMBL" id="CAJOAZ010001936">
    <property type="protein sequence ID" value="CAF3874956.1"/>
    <property type="molecule type" value="Genomic_DNA"/>
</dbReference>
<reference evidence="3" key="1">
    <citation type="submission" date="2021-02" db="EMBL/GenBank/DDBJ databases">
        <authorList>
            <person name="Nowell W R."/>
        </authorList>
    </citation>
    <scope>NUCLEOTIDE SEQUENCE</scope>
</reference>
<feature type="coiled-coil region" evidence="1">
    <location>
        <begin position="16"/>
        <end position="79"/>
    </location>
</feature>
<name>A0A819FZJ9_9BILA</name>
<evidence type="ECO:0000313" key="4">
    <source>
        <dbReference type="Proteomes" id="UP000663844"/>
    </source>
</evidence>
<protein>
    <submittedName>
        <fullName evidence="3">Uncharacterized protein</fullName>
    </submittedName>
</protein>
<evidence type="ECO:0000313" key="2">
    <source>
        <dbReference type="EMBL" id="CAF1366462.1"/>
    </source>
</evidence>
<sequence length="93" mass="11075">MKYQYEQTQDELFQRTKNLTTINETLKEEAEKLKDQNEVLVKNATVDSNNKKNENPDMIDQFTKQVNDLRQMYASLLEKKANDAQKYIEEKEI</sequence>
<organism evidence="3 4">
    <name type="scientific">Adineta steineri</name>
    <dbReference type="NCBI Taxonomy" id="433720"/>
    <lineage>
        <taxon>Eukaryota</taxon>
        <taxon>Metazoa</taxon>
        <taxon>Spiralia</taxon>
        <taxon>Gnathifera</taxon>
        <taxon>Rotifera</taxon>
        <taxon>Eurotatoria</taxon>
        <taxon>Bdelloidea</taxon>
        <taxon>Adinetida</taxon>
        <taxon>Adinetidae</taxon>
        <taxon>Adineta</taxon>
    </lineage>
</organism>
<evidence type="ECO:0000256" key="1">
    <source>
        <dbReference type="SAM" id="Coils"/>
    </source>
</evidence>
<comment type="caution">
    <text evidence="3">The sequence shown here is derived from an EMBL/GenBank/DDBJ whole genome shotgun (WGS) entry which is preliminary data.</text>
</comment>
<dbReference type="Proteomes" id="UP000663844">
    <property type="component" value="Unassembled WGS sequence"/>
</dbReference>
<evidence type="ECO:0000313" key="3">
    <source>
        <dbReference type="EMBL" id="CAF3874956.1"/>
    </source>
</evidence>
<dbReference type="Proteomes" id="UP000663845">
    <property type="component" value="Unassembled WGS sequence"/>
</dbReference>
<dbReference type="EMBL" id="CAJNOG010000828">
    <property type="protein sequence ID" value="CAF1366462.1"/>
    <property type="molecule type" value="Genomic_DNA"/>
</dbReference>
<proteinExistence type="predicted"/>
<accession>A0A819FZJ9</accession>
<dbReference type="AlphaFoldDB" id="A0A819FZJ9"/>
<keyword evidence="1" id="KW-0175">Coiled coil</keyword>